<gene>
    <name evidence="11" type="primary">ga28826</name>
    <name evidence="11" type="ORF">PR202_ga28826</name>
</gene>
<dbReference type="AlphaFoldDB" id="A0AAV5DI38"/>
<evidence type="ECO:0000256" key="2">
    <source>
        <dbReference type="ARBA" id="ARBA00022614"/>
    </source>
</evidence>
<dbReference type="GO" id="GO:0009626">
    <property type="term" value="P:plant-type hypersensitive response"/>
    <property type="evidence" value="ECO:0007669"/>
    <property type="project" value="UniProtKB-ARBA"/>
</dbReference>
<dbReference type="Gene3D" id="3.40.50.300">
    <property type="entry name" value="P-loop containing nucleotide triphosphate hydrolases"/>
    <property type="match status" value="1"/>
</dbReference>
<keyword evidence="3" id="KW-0677">Repeat</keyword>
<evidence type="ECO:0000256" key="6">
    <source>
        <dbReference type="ARBA" id="ARBA00023054"/>
    </source>
</evidence>
<dbReference type="InterPro" id="IPR055414">
    <property type="entry name" value="LRR_R13L4/SHOC2-like"/>
</dbReference>
<evidence type="ECO:0000256" key="5">
    <source>
        <dbReference type="ARBA" id="ARBA00022821"/>
    </source>
</evidence>
<dbReference type="EMBL" id="BQKI01000018">
    <property type="protein sequence ID" value="GJN10709.1"/>
    <property type="molecule type" value="Genomic_DNA"/>
</dbReference>
<keyword evidence="12" id="KW-1185">Reference proteome</keyword>
<evidence type="ECO:0000256" key="4">
    <source>
        <dbReference type="ARBA" id="ARBA00022741"/>
    </source>
</evidence>
<dbReference type="InterPro" id="IPR058922">
    <property type="entry name" value="WHD_DRP"/>
</dbReference>
<dbReference type="InterPro" id="IPR027417">
    <property type="entry name" value="P-loop_NTPase"/>
</dbReference>
<proteinExistence type="inferred from homology"/>
<keyword evidence="4" id="KW-0547">Nucleotide-binding</keyword>
<dbReference type="GO" id="GO:0042742">
    <property type="term" value="P:defense response to bacterium"/>
    <property type="evidence" value="ECO:0007669"/>
    <property type="project" value="UniProtKB-ARBA"/>
</dbReference>
<dbReference type="Gene3D" id="3.80.10.10">
    <property type="entry name" value="Ribonuclease Inhibitor"/>
    <property type="match status" value="1"/>
</dbReference>
<comment type="similarity">
    <text evidence="1">Belongs to the disease resistance NB-LRR family.</text>
</comment>
<dbReference type="InterPro" id="IPR036388">
    <property type="entry name" value="WH-like_DNA-bd_sf"/>
</dbReference>
<name>A0AAV5DI38_ELECO</name>
<dbReference type="InterPro" id="IPR038005">
    <property type="entry name" value="RX-like_CC"/>
</dbReference>
<dbReference type="SUPFAM" id="SSF52058">
    <property type="entry name" value="L domain-like"/>
    <property type="match status" value="1"/>
</dbReference>
<dbReference type="InterPro" id="IPR032675">
    <property type="entry name" value="LRR_dom_sf"/>
</dbReference>
<feature type="domain" description="Disease resistance N-terminal" evidence="8">
    <location>
        <begin position="7"/>
        <end position="97"/>
    </location>
</feature>
<feature type="domain" description="NB-ARC" evidence="7">
    <location>
        <begin position="179"/>
        <end position="352"/>
    </location>
</feature>
<evidence type="ECO:0000259" key="8">
    <source>
        <dbReference type="Pfam" id="PF18052"/>
    </source>
</evidence>
<evidence type="ECO:0000259" key="10">
    <source>
        <dbReference type="Pfam" id="PF23598"/>
    </source>
</evidence>
<dbReference type="Proteomes" id="UP001054889">
    <property type="component" value="Unassembled WGS sequence"/>
</dbReference>
<accession>A0AAV5DI38</accession>
<dbReference type="GO" id="GO:0043531">
    <property type="term" value="F:ADP binding"/>
    <property type="evidence" value="ECO:0007669"/>
    <property type="project" value="InterPro"/>
</dbReference>
<dbReference type="InterPro" id="IPR041118">
    <property type="entry name" value="Rx_N"/>
</dbReference>
<dbReference type="PRINTS" id="PR00364">
    <property type="entry name" value="DISEASERSIST"/>
</dbReference>
<comment type="caution">
    <text evidence="11">The sequence shown here is derived from an EMBL/GenBank/DDBJ whole genome shotgun (WGS) entry which is preliminary data.</text>
</comment>
<dbReference type="PANTHER" id="PTHR23155:SF1181">
    <property type="entry name" value="OS08G0170200 PROTEIN"/>
    <property type="match status" value="1"/>
</dbReference>
<keyword evidence="5" id="KW-0611">Plant defense</keyword>
<reference evidence="11" key="1">
    <citation type="journal article" date="2018" name="DNA Res.">
        <title>Multiple hybrid de novo genome assembly of finger millet, an orphan allotetraploid crop.</title>
        <authorList>
            <person name="Hatakeyama M."/>
            <person name="Aluri S."/>
            <person name="Balachadran M.T."/>
            <person name="Sivarajan S.R."/>
            <person name="Patrignani A."/>
            <person name="Gruter S."/>
            <person name="Poveda L."/>
            <person name="Shimizu-Inatsugi R."/>
            <person name="Baeten J."/>
            <person name="Francoijs K.J."/>
            <person name="Nataraja K.N."/>
            <person name="Reddy Y.A.N."/>
            <person name="Phadnis S."/>
            <person name="Ravikumar R.L."/>
            <person name="Schlapbach R."/>
            <person name="Sreeman S.M."/>
            <person name="Shimizu K.K."/>
        </authorList>
    </citation>
    <scope>NUCLEOTIDE SEQUENCE</scope>
</reference>
<dbReference type="Pfam" id="PF23598">
    <property type="entry name" value="LRR_14"/>
    <property type="match status" value="1"/>
</dbReference>
<evidence type="ECO:0000256" key="3">
    <source>
        <dbReference type="ARBA" id="ARBA00022737"/>
    </source>
</evidence>
<dbReference type="Gene3D" id="1.10.8.430">
    <property type="entry name" value="Helical domain of apoptotic protease-activating factors"/>
    <property type="match status" value="1"/>
</dbReference>
<dbReference type="InterPro" id="IPR002182">
    <property type="entry name" value="NB-ARC"/>
</dbReference>
<evidence type="ECO:0000313" key="11">
    <source>
        <dbReference type="EMBL" id="GJN10709.1"/>
    </source>
</evidence>
<dbReference type="SUPFAM" id="SSF52540">
    <property type="entry name" value="P-loop containing nucleoside triphosphate hydrolases"/>
    <property type="match status" value="1"/>
</dbReference>
<dbReference type="Pfam" id="PF23559">
    <property type="entry name" value="WHD_DRP"/>
    <property type="match status" value="1"/>
</dbReference>
<keyword evidence="2" id="KW-0433">Leucine-rich repeat</keyword>
<dbReference type="Pfam" id="PF18052">
    <property type="entry name" value="Rx_N"/>
    <property type="match status" value="1"/>
</dbReference>
<reference evidence="11" key="2">
    <citation type="submission" date="2021-12" db="EMBL/GenBank/DDBJ databases">
        <title>Resequencing data analysis of finger millet.</title>
        <authorList>
            <person name="Hatakeyama M."/>
            <person name="Aluri S."/>
            <person name="Balachadran M.T."/>
            <person name="Sivarajan S.R."/>
            <person name="Poveda L."/>
            <person name="Shimizu-Inatsugi R."/>
            <person name="Schlapbach R."/>
            <person name="Sreeman S.M."/>
            <person name="Shimizu K.K."/>
        </authorList>
    </citation>
    <scope>NUCLEOTIDE SEQUENCE</scope>
</reference>
<dbReference type="Gene3D" id="1.20.5.4130">
    <property type="match status" value="1"/>
</dbReference>
<evidence type="ECO:0000256" key="1">
    <source>
        <dbReference type="ARBA" id="ARBA00008894"/>
    </source>
</evidence>
<feature type="domain" description="Disease resistance R13L4/SHOC-2-like LRR" evidence="10">
    <location>
        <begin position="572"/>
        <end position="919"/>
    </location>
</feature>
<dbReference type="InterPro" id="IPR044974">
    <property type="entry name" value="Disease_R_plants"/>
</dbReference>
<evidence type="ECO:0000259" key="9">
    <source>
        <dbReference type="Pfam" id="PF23559"/>
    </source>
</evidence>
<dbReference type="Gene3D" id="1.10.10.10">
    <property type="entry name" value="Winged helix-like DNA-binding domain superfamily/Winged helix DNA-binding domain"/>
    <property type="match status" value="1"/>
</dbReference>
<protein>
    <submittedName>
        <fullName evidence="11">Uncharacterized protein</fullName>
    </submittedName>
</protein>
<dbReference type="PANTHER" id="PTHR23155">
    <property type="entry name" value="DISEASE RESISTANCE PROTEIN RP"/>
    <property type="match status" value="1"/>
</dbReference>
<evidence type="ECO:0000259" key="7">
    <source>
        <dbReference type="Pfam" id="PF00931"/>
    </source>
</evidence>
<feature type="domain" description="Disease resistance protein winged helix" evidence="9">
    <location>
        <begin position="433"/>
        <end position="506"/>
    </location>
</feature>
<dbReference type="CDD" id="cd14798">
    <property type="entry name" value="RX-CC_like"/>
    <property type="match status" value="1"/>
</dbReference>
<dbReference type="InterPro" id="IPR042197">
    <property type="entry name" value="Apaf_helical"/>
</dbReference>
<evidence type="ECO:0000313" key="12">
    <source>
        <dbReference type="Proteomes" id="UP001054889"/>
    </source>
</evidence>
<dbReference type="GO" id="GO:0002758">
    <property type="term" value="P:innate immune response-activating signaling pathway"/>
    <property type="evidence" value="ECO:0007669"/>
    <property type="project" value="UniProtKB-ARBA"/>
</dbReference>
<dbReference type="FunFam" id="1.10.10.10:FF:000322">
    <property type="entry name" value="Probable disease resistance protein At1g63360"/>
    <property type="match status" value="1"/>
</dbReference>
<sequence length="979" mass="112311">MELAMGAMGPLFPKLIQLLEEKYVRQRGLKSDVESLSREMTMVHATLVDVSRVPPEQLSEQDKLWAQQIRELSYDMEDAIDAFMVRVARREAAPADTNILMKIARKATSSIKKIRERHRISDKIKDIKDLSKELSELHIRYAFSGNVPPHEKNTGIDPRVINLYNNEGKELVGINRARDQLKRMLMHPPENESLKIISIIGCGGLGKTTLAKLVYDQINKEKSFECCAFVSVGRHPNLQNTLREMHEKTIEELLKNKLIDNMSIRDTTNWAAERFCQDIFKLLQGKRYIIVVDDVWDKTTWDSINCILPDSNCGSKVIVTTRNSEEVSTKVCDVYKLNPLSADKSKELFYKRTSGSNNGDHNLVDKIIDKCHGVPLAIIAIASLLANRQLEDWPTVYDSLIFGRENDSTRTILLYSYYDLPSYLKPCVLYLSMYPDDCIIYKSKLIWRWIAEGFVQPDKEGGSLSEVGERYFNELMNRSMIDPIEDKYRPGIIHGCRVHDIVLDLIRDLSTEENFVTVLREKKIVSSEKYTLSKEEVGLHGSERKKVRRLSIQWSYGTKPITQDTIGMTEVVRSLDTGNLSVDGPLLSSFQSCRVLAMNDVRGGDLKHLGKLLNLRHLEIRWIRRFEFPKEIGNLKCLQTLIIPSSQELPPTVCELKQLMCLDAPVVKNFPVDRLGNLVHLEELMLQVHREEDADVFLVELGKLTRLRVLHILFHIDYHSMALVQSLNNLQEIRELIISHTDDTDDVCMAVDSTWKSWMAPRQLWRLETDMVLPSSQLVSCCRRLRYLNMFVAERVDMKILALLPELFYLQLHDPTYYGHYKDGCIIVGADGFKNLRICIVPRELKFLPGAMPRLESLRFVVCAAPAERRALDLGLGNLVSLKDVELVIDCCGCVHAEVEETKAVLTRAVEDHPNRPTIAFENLENYVEETLPDKVLHVAVSIQDWGVSDVLWYYPYLEEVTYDLDCEGSRLPEWRNEV</sequence>
<dbReference type="FunFam" id="3.40.50.300:FF:001091">
    <property type="entry name" value="Probable disease resistance protein At1g61300"/>
    <property type="match status" value="1"/>
</dbReference>
<organism evidence="11 12">
    <name type="scientific">Eleusine coracana subsp. coracana</name>
    <dbReference type="NCBI Taxonomy" id="191504"/>
    <lineage>
        <taxon>Eukaryota</taxon>
        <taxon>Viridiplantae</taxon>
        <taxon>Streptophyta</taxon>
        <taxon>Embryophyta</taxon>
        <taxon>Tracheophyta</taxon>
        <taxon>Spermatophyta</taxon>
        <taxon>Magnoliopsida</taxon>
        <taxon>Liliopsida</taxon>
        <taxon>Poales</taxon>
        <taxon>Poaceae</taxon>
        <taxon>PACMAD clade</taxon>
        <taxon>Chloridoideae</taxon>
        <taxon>Cynodonteae</taxon>
        <taxon>Eleusininae</taxon>
        <taxon>Eleusine</taxon>
    </lineage>
</organism>
<keyword evidence="6" id="KW-0175">Coiled coil</keyword>
<dbReference type="Pfam" id="PF00931">
    <property type="entry name" value="NB-ARC"/>
    <property type="match status" value="1"/>
</dbReference>